<evidence type="ECO:0000256" key="6">
    <source>
        <dbReference type="ARBA" id="ARBA00015188"/>
    </source>
</evidence>
<comment type="cofactor">
    <cofactor evidence="1 19">
        <name>FAD</name>
        <dbReference type="ChEBI" id="CHEBI:57692"/>
    </cofactor>
</comment>
<dbReference type="InterPro" id="IPR016166">
    <property type="entry name" value="FAD-bd_PCMH"/>
</dbReference>
<dbReference type="GO" id="GO:0009252">
    <property type="term" value="P:peptidoglycan biosynthetic process"/>
    <property type="evidence" value="ECO:0007669"/>
    <property type="project" value="UniProtKB-UniRule"/>
</dbReference>
<evidence type="ECO:0000256" key="3">
    <source>
        <dbReference type="ARBA" id="ARBA00004496"/>
    </source>
</evidence>
<dbReference type="AlphaFoldDB" id="A0A2S7KMB1"/>
<evidence type="ECO:0000256" key="19">
    <source>
        <dbReference type="HAMAP-Rule" id="MF_00037"/>
    </source>
</evidence>
<dbReference type="GO" id="GO:0008360">
    <property type="term" value="P:regulation of cell shape"/>
    <property type="evidence" value="ECO:0007669"/>
    <property type="project" value="UniProtKB-KW"/>
</dbReference>
<dbReference type="EMBL" id="MQUB01000001">
    <property type="protein sequence ID" value="PQB03767.1"/>
    <property type="molecule type" value="Genomic_DNA"/>
</dbReference>
<dbReference type="NCBIfam" id="TIGR00179">
    <property type="entry name" value="murB"/>
    <property type="match status" value="1"/>
</dbReference>
<comment type="pathway">
    <text evidence="4 19">Cell wall biogenesis; peptidoglycan biosynthesis.</text>
</comment>
<evidence type="ECO:0000256" key="13">
    <source>
        <dbReference type="ARBA" id="ARBA00022984"/>
    </source>
</evidence>
<evidence type="ECO:0000256" key="5">
    <source>
        <dbReference type="ARBA" id="ARBA00012518"/>
    </source>
</evidence>
<dbReference type="SUPFAM" id="SSF56176">
    <property type="entry name" value="FAD-binding/transporter-associated domain-like"/>
    <property type="match status" value="1"/>
</dbReference>
<dbReference type="UniPathway" id="UPA00219"/>
<dbReference type="Proteomes" id="UP000239800">
    <property type="component" value="Unassembled WGS sequence"/>
</dbReference>
<protein>
    <recommendedName>
        <fullName evidence="6 19">UDP-N-acetylenolpyruvoylglucosamine reductase</fullName>
        <ecNumber evidence="5 19">1.3.1.98</ecNumber>
    </recommendedName>
    <alternativeName>
        <fullName evidence="17 19">UDP-N-acetylmuramate dehydrogenase</fullName>
    </alternativeName>
</protein>
<dbReference type="InterPro" id="IPR016167">
    <property type="entry name" value="FAD-bd_PCMH_sub1"/>
</dbReference>
<dbReference type="InterPro" id="IPR003170">
    <property type="entry name" value="MurB"/>
</dbReference>
<keyword evidence="11 19" id="KW-0521">NADP</keyword>
<dbReference type="PANTHER" id="PTHR21071:SF4">
    <property type="entry name" value="UDP-N-ACETYLENOLPYRUVOYLGLUCOSAMINE REDUCTASE"/>
    <property type="match status" value="1"/>
</dbReference>
<gene>
    <name evidence="19" type="primary">murB</name>
    <name evidence="21" type="ORF">BST85_01750</name>
</gene>
<keyword evidence="14 19" id="KW-0560">Oxidoreductase</keyword>
<keyword evidence="15 19" id="KW-0131">Cell cycle</keyword>
<evidence type="ECO:0000256" key="16">
    <source>
        <dbReference type="ARBA" id="ARBA00023316"/>
    </source>
</evidence>
<feature type="active site" evidence="19">
    <location>
        <position position="162"/>
    </location>
</feature>
<evidence type="ECO:0000256" key="2">
    <source>
        <dbReference type="ARBA" id="ARBA00003921"/>
    </source>
</evidence>
<evidence type="ECO:0000256" key="4">
    <source>
        <dbReference type="ARBA" id="ARBA00004752"/>
    </source>
</evidence>
<dbReference type="RefSeq" id="WP_104811687.1">
    <property type="nucleotide sequence ID" value="NZ_MQUB01000001.1"/>
</dbReference>
<dbReference type="EC" id="1.3.1.98" evidence="5 19"/>
<dbReference type="HAMAP" id="MF_00037">
    <property type="entry name" value="MurB"/>
    <property type="match status" value="1"/>
</dbReference>
<dbReference type="Gene3D" id="3.90.78.10">
    <property type="entry name" value="UDP-N-acetylenolpyruvoylglucosamine reductase, C-terminal domain"/>
    <property type="match status" value="1"/>
</dbReference>
<dbReference type="GO" id="GO:0008762">
    <property type="term" value="F:UDP-N-acetylmuramate dehydrogenase activity"/>
    <property type="evidence" value="ECO:0007669"/>
    <property type="project" value="UniProtKB-UniRule"/>
</dbReference>
<dbReference type="InterPro" id="IPR036635">
    <property type="entry name" value="MurB_C_sf"/>
</dbReference>
<dbReference type="InterPro" id="IPR016169">
    <property type="entry name" value="FAD-bd_PCMH_sub2"/>
</dbReference>
<evidence type="ECO:0000256" key="8">
    <source>
        <dbReference type="ARBA" id="ARBA00022618"/>
    </source>
</evidence>
<evidence type="ECO:0000259" key="20">
    <source>
        <dbReference type="PROSITE" id="PS51387"/>
    </source>
</evidence>
<keyword evidence="9 19" id="KW-0285">Flavoprotein</keyword>
<dbReference type="SUPFAM" id="SSF56194">
    <property type="entry name" value="Uridine diphospho-N-Acetylenolpyruvylglucosamine reductase, MurB, C-terminal domain"/>
    <property type="match status" value="1"/>
</dbReference>
<dbReference type="OrthoDB" id="9804753at2"/>
<dbReference type="GO" id="GO:0051301">
    <property type="term" value="P:cell division"/>
    <property type="evidence" value="ECO:0007669"/>
    <property type="project" value="UniProtKB-KW"/>
</dbReference>
<dbReference type="InterPro" id="IPR011601">
    <property type="entry name" value="MurB_C"/>
</dbReference>
<feature type="active site" evidence="19">
    <location>
        <position position="333"/>
    </location>
</feature>
<evidence type="ECO:0000256" key="15">
    <source>
        <dbReference type="ARBA" id="ARBA00023306"/>
    </source>
</evidence>
<dbReference type="InterPro" id="IPR006094">
    <property type="entry name" value="Oxid_FAD_bind_N"/>
</dbReference>
<reference evidence="21 22" key="1">
    <citation type="submission" date="2016-11" db="EMBL/GenBank/DDBJ databases">
        <title>Trade-off between light-utilization and light-protection in marine flavobacteria.</title>
        <authorList>
            <person name="Kumagai Y."/>
        </authorList>
    </citation>
    <scope>NUCLEOTIDE SEQUENCE [LARGE SCALE GENOMIC DNA]</scope>
    <source>
        <strain evidence="21 22">NBRC 107741</strain>
    </source>
</reference>
<comment type="caution">
    <text evidence="21">The sequence shown here is derived from an EMBL/GenBank/DDBJ whole genome shotgun (WGS) entry which is preliminary data.</text>
</comment>
<keyword evidence="16 19" id="KW-0961">Cell wall biogenesis/degradation</keyword>
<comment type="subcellular location">
    <subcellularLocation>
        <location evidence="3 19">Cytoplasm</location>
    </subcellularLocation>
</comment>
<dbReference type="NCBIfam" id="NF010478">
    <property type="entry name" value="PRK13903.1"/>
    <property type="match status" value="1"/>
</dbReference>
<dbReference type="PANTHER" id="PTHR21071">
    <property type="entry name" value="UDP-N-ACETYLENOLPYRUVOYLGLUCOSAMINE REDUCTASE"/>
    <property type="match status" value="1"/>
</dbReference>
<comment type="similarity">
    <text evidence="19">Belongs to the MurB family.</text>
</comment>
<evidence type="ECO:0000256" key="11">
    <source>
        <dbReference type="ARBA" id="ARBA00022857"/>
    </source>
</evidence>
<evidence type="ECO:0000256" key="12">
    <source>
        <dbReference type="ARBA" id="ARBA00022960"/>
    </source>
</evidence>
<feature type="active site" description="Proton donor" evidence="19">
    <location>
        <position position="237"/>
    </location>
</feature>
<dbReference type="GO" id="GO:0071555">
    <property type="term" value="P:cell wall organization"/>
    <property type="evidence" value="ECO:0007669"/>
    <property type="project" value="UniProtKB-KW"/>
</dbReference>
<comment type="function">
    <text evidence="2 19">Cell wall formation.</text>
</comment>
<keyword evidence="13 19" id="KW-0573">Peptidoglycan synthesis</keyword>
<evidence type="ECO:0000256" key="9">
    <source>
        <dbReference type="ARBA" id="ARBA00022630"/>
    </source>
</evidence>
<keyword evidence="12 19" id="KW-0133">Cell shape</keyword>
<evidence type="ECO:0000313" key="22">
    <source>
        <dbReference type="Proteomes" id="UP000239800"/>
    </source>
</evidence>
<evidence type="ECO:0000313" key="21">
    <source>
        <dbReference type="EMBL" id="PQB03767.1"/>
    </source>
</evidence>
<evidence type="ECO:0000256" key="1">
    <source>
        <dbReference type="ARBA" id="ARBA00001974"/>
    </source>
</evidence>
<dbReference type="Gene3D" id="3.30.43.10">
    <property type="entry name" value="Uridine Diphospho-n-acetylenolpyruvylglucosamine Reductase, domain 2"/>
    <property type="match status" value="1"/>
</dbReference>
<name>A0A2S7KMB1_9FLAO</name>
<keyword evidence="10 19" id="KW-0274">FAD</keyword>
<dbReference type="Pfam" id="PF02873">
    <property type="entry name" value="MurB_C"/>
    <property type="match status" value="1"/>
</dbReference>
<keyword evidence="22" id="KW-1185">Reference proteome</keyword>
<feature type="domain" description="FAD-binding PCMH-type" evidence="20">
    <location>
        <begin position="17"/>
        <end position="186"/>
    </location>
</feature>
<evidence type="ECO:0000256" key="18">
    <source>
        <dbReference type="ARBA" id="ARBA00048914"/>
    </source>
</evidence>
<dbReference type="NCBIfam" id="NF000755">
    <property type="entry name" value="PRK00046.1"/>
    <property type="match status" value="1"/>
</dbReference>
<evidence type="ECO:0000256" key="7">
    <source>
        <dbReference type="ARBA" id="ARBA00022490"/>
    </source>
</evidence>
<dbReference type="Pfam" id="PF01565">
    <property type="entry name" value="FAD_binding_4"/>
    <property type="match status" value="1"/>
</dbReference>
<organism evidence="21 22">
    <name type="scientific">Aureitalea marina</name>
    <dbReference type="NCBI Taxonomy" id="930804"/>
    <lineage>
        <taxon>Bacteria</taxon>
        <taxon>Pseudomonadati</taxon>
        <taxon>Bacteroidota</taxon>
        <taxon>Flavobacteriia</taxon>
        <taxon>Flavobacteriales</taxon>
        <taxon>Flavobacteriaceae</taxon>
        <taxon>Aureitalea</taxon>
    </lineage>
</organism>
<proteinExistence type="inferred from homology"/>
<keyword evidence="7 19" id="KW-0963">Cytoplasm</keyword>
<evidence type="ECO:0000256" key="14">
    <source>
        <dbReference type="ARBA" id="ARBA00023002"/>
    </source>
</evidence>
<sequence>MIIHQNYSLKKLNTFGIDVRASFYVRIDSIADLQKALEKDWELPLMILGGGSNMLLTHNLERVVLHICIKGIEQLKLAEDKVQLRVAAGENWHELVLYCLEKGYGGLENLSLIPGNVGTAPIQNIGAYGVELRDVFLGCQVVSIKEGSSEYMDKAACQFGYRDSVFKRELKGKVIITSIDIELTTRDHFIKTTYGDIASRLKEAGIEKPSISDVSEAVIAIRQAKLPDPAQIGNSGSFFKNPELPRDQFDRLQQRFPDIPHYPAPSGRIKVPAGWLIDQCGLKGFRRGDAGVHQKQALVLVNYGEANGKEILNLAKHVQEEVMIRFGIQLTPEVNIL</sequence>
<evidence type="ECO:0000256" key="10">
    <source>
        <dbReference type="ARBA" id="ARBA00022827"/>
    </source>
</evidence>
<evidence type="ECO:0000256" key="17">
    <source>
        <dbReference type="ARBA" id="ARBA00031026"/>
    </source>
</evidence>
<dbReference type="Gene3D" id="3.30.465.10">
    <property type="match status" value="1"/>
</dbReference>
<keyword evidence="8 19" id="KW-0132">Cell division</keyword>
<dbReference type="InterPro" id="IPR036318">
    <property type="entry name" value="FAD-bd_PCMH-like_sf"/>
</dbReference>
<comment type="catalytic activity">
    <reaction evidence="18 19">
        <text>UDP-N-acetyl-alpha-D-muramate + NADP(+) = UDP-N-acetyl-3-O-(1-carboxyvinyl)-alpha-D-glucosamine + NADPH + H(+)</text>
        <dbReference type="Rhea" id="RHEA:12248"/>
        <dbReference type="ChEBI" id="CHEBI:15378"/>
        <dbReference type="ChEBI" id="CHEBI:57783"/>
        <dbReference type="ChEBI" id="CHEBI:58349"/>
        <dbReference type="ChEBI" id="CHEBI:68483"/>
        <dbReference type="ChEBI" id="CHEBI:70757"/>
        <dbReference type="EC" id="1.3.1.98"/>
    </reaction>
</comment>
<dbReference type="GO" id="GO:0005829">
    <property type="term" value="C:cytosol"/>
    <property type="evidence" value="ECO:0007669"/>
    <property type="project" value="TreeGrafter"/>
</dbReference>
<accession>A0A2S7KMB1</accession>
<dbReference type="GO" id="GO:0071949">
    <property type="term" value="F:FAD binding"/>
    <property type="evidence" value="ECO:0007669"/>
    <property type="project" value="InterPro"/>
</dbReference>
<dbReference type="PROSITE" id="PS51387">
    <property type="entry name" value="FAD_PCMH"/>
    <property type="match status" value="1"/>
</dbReference>